<evidence type="ECO:0000313" key="12">
    <source>
        <dbReference type="EMBL" id="TQN67054.1"/>
    </source>
</evidence>
<reference evidence="12 13" key="1">
    <citation type="journal article" date="2019" name="Sci. Rep.">
        <title>Colletotrichum shisoi sp. nov., an anthracnose pathogen of Perilla frutescens in Japan: molecular phylogenetic, morphological and genomic evidence.</title>
        <authorList>
            <person name="Gan P."/>
            <person name="Tsushima A."/>
            <person name="Hiroyama R."/>
            <person name="Narusaka M."/>
            <person name="Takano Y."/>
            <person name="Narusaka Y."/>
            <person name="Kawaradani M."/>
            <person name="Damm U."/>
            <person name="Shirasu K."/>
        </authorList>
    </citation>
    <scope>NUCLEOTIDE SEQUENCE [LARGE SCALE GENOMIC DNA]</scope>
    <source>
        <strain evidence="12 13">PG-2018a</strain>
    </source>
</reference>
<dbReference type="InterPro" id="IPR016167">
    <property type="entry name" value="FAD-bd_PCMH_sub1"/>
</dbReference>
<dbReference type="GO" id="GO:0003885">
    <property type="term" value="F:D-arabinono-1,4-lactone oxidase activity"/>
    <property type="evidence" value="ECO:0007669"/>
    <property type="project" value="UniProtKB-UniRule"/>
</dbReference>
<comment type="caution">
    <text evidence="12">The sequence shown here is derived from an EMBL/GenBank/DDBJ whole genome shotgun (WGS) entry which is preliminary data.</text>
</comment>
<dbReference type="InterPro" id="IPR006093">
    <property type="entry name" value="Oxy_OxRdtase_FAD_BS"/>
</dbReference>
<keyword evidence="13" id="KW-1185">Reference proteome</keyword>
<evidence type="ECO:0000256" key="9">
    <source>
        <dbReference type="RuleBase" id="RU367158"/>
    </source>
</evidence>
<accession>A0A5Q4BKE6</accession>
<dbReference type="Pfam" id="PF01565">
    <property type="entry name" value="FAD_binding_4"/>
    <property type="match status" value="1"/>
</dbReference>
<dbReference type="EMBL" id="PUHP01001020">
    <property type="protein sequence ID" value="TQN67054.1"/>
    <property type="molecule type" value="Genomic_DNA"/>
</dbReference>
<organism evidence="12 13">
    <name type="scientific">Colletotrichum shisoi</name>
    <dbReference type="NCBI Taxonomy" id="2078593"/>
    <lineage>
        <taxon>Eukaryota</taxon>
        <taxon>Fungi</taxon>
        <taxon>Dikarya</taxon>
        <taxon>Ascomycota</taxon>
        <taxon>Pezizomycotina</taxon>
        <taxon>Sordariomycetes</taxon>
        <taxon>Hypocreomycetidae</taxon>
        <taxon>Glomerellales</taxon>
        <taxon>Glomerellaceae</taxon>
        <taxon>Colletotrichum</taxon>
        <taxon>Colletotrichum destructivum species complex</taxon>
    </lineage>
</organism>
<dbReference type="Gene3D" id="3.30.70.2520">
    <property type="match status" value="1"/>
</dbReference>
<dbReference type="InterPro" id="IPR007173">
    <property type="entry name" value="ALO_C"/>
</dbReference>
<dbReference type="InterPro" id="IPR006094">
    <property type="entry name" value="Oxid_FAD_bind_N"/>
</dbReference>
<dbReference type="PROSITE" id="PS00862">
    <property type="entry name" value="OX2_COVAL_FAD"/>
    <property type="match status" value="1"/>
</dbReference>
<dbReference type="SUPFAM" id="SSF56176">
    <property type="entry name" value="FAD-binding/transporter-associated domain-like"/>
    <property type="match status" value="1"/>
</dbReference>
<dbReference type="OrthoDB" id="610608at2759"/>
<sequence>MDPAIAALLEKSAADGIPFRARANHAHHTWAKTFHSLPELYIQPESLAEIEKVVDLARGHRRRLVTVGCGHSPSHITCTSSWQLNLDHYARVLSVDASTGLAVVQSGIRLHALCDELDRRGLAMLNLGSINQQSIAGAISTGTHGSSLAHGLMSEDVVALKITLADGRTRSCSADENTALFRAALLSLGALGVIAEVTFRAVPAFTLRWTQTIDADRAMLDAWAKGALWTQSEFVRVWWFPYTRRAVVWKADKTDEEHVEPPRGNYDGPLGYYVYHNLLYLAQLVPRILPWVEWFVFGMQYGFRDGSTVSAVQPSREALLMNCLYSQYVNEWAIPLHKGPEALRRLSSWLNHLGPDDPDYAPHGIPFSAAGLFVHAPVEVRVSDTSSSDPRRRPYLDPTRPDGPTLYLNATLYRPYHADPPCRERYYEAFEWLMRDLGGRPHWAKNFVVSGGTVEALYGEDFARWRSVRDEADPEGMFIGPWHREKVLGEGPKLALEEVEVERAAAQGGGLRVAGLVGEPR</sequence>
<evidence type="ECO:0000256" key="2">
    <source>
        <dbReference type="ARBA" id="ARBA00005083"/>
    </source>
</evidence>
<comment type="catalytic activity">
    <reaction evidence="9">
        <text>D-arabinono-1,4-lactone + O2 = dehydro-D-arabinono-1,4-lactone + H2O2 + H(+)</text>
        <dbReference type="Rhea" id="RHEA:23756"/>
        <dbReference type="ChEBI" id="CHEBI:15378"/>
        <dbReference type="ChEBI" id="CHEBI:15379"/>
        <dbReference type="ChEBI" id="CHEBI:16240"/>
        <dbReference type="ChEBI" id="CHEBI:16292"/>
        <dbReference type="ChEBI" id="CHEBI:58277"/>
        <dbReference type="EC" id="1.1.3.37"/>
    </reaction>
</comment>
<feature type="domain" description="FAD-binding PCMH-type" evidence="11">
    <location>
        <begin position="34"/>
        <end position="204"/>
    </location>
</feature>
<comment type="similarity">
    <text evidence="3 9">Belongs to the oxygen-dependent FAD-linked oxidoreductase family.</text>
</comment>
<dbReference type="GO" id="GO:0071949">
    <property type="term" value="F:FAD binding"/>
    <property type="evidence" value="ECO:0007669"/>
    <property type="project" value="UniProtKB-UniRule"/>
</dbReference>
<keyword evidence="7 9" id="KW-0560">Oxidoreductase</keyword>
<evidence type="ECO:0000256" key="7">
    <source>
        <dbReference type="ARBA" id="ARBA00023002"/>
    </source>
</evidence>
<gene>
    <name evidence="12" type="primary">Alo-1-1</name>
    <name evidence="12" type="ORF">CSHISOI_08428</name>
</gene>
<evidence type="ECO:0000256" key="1">
    <source>
        <dbReference type="ARBA" id="ARBA00001974"/>
    </source>
</evidence>
<dbReference type="InterPro" id="IPR016166">
    <property type="entry name" value="FAD-bd_PCMH"/>
</dbReference>
<evidence type="ECO:0000256" key="8">
    <source>
        <dbReference type="ARBA" id="ARBA00033418"/>
    </source>
</evidence>
<dbReference type="InterPro" id="IPR036318">
    <property type="entry name" value="FAD-bd_PCMH-like_sf"/>
</dbReference>
<comment type="subcellular location">
    <subcellularLocation>
        <location evidence="9">Mitochondrion membrane</location>
    </subcellularLocation>
</comment>
<dbReference type="PIRSF" id="PIRSF000136">
    <property type="entry name" value="LGO_GLO"/>
    <property type="match status" value="1"/>
</dbReference>
<evidence type="ECO:0000256" key="10">
    <source>
        <dbReference type="SAM" id="MobiDB-lite"/>
    </source>
</evidence>
<dbReference type="EC" id="1.1.3.37" evidence="4 9"/>
<keyword evidence="5 9" id="KW-0285">Flavoprotein</keyword>
<comment type="pathway">
    <text evidence="2 9">Cofactor biosynthesis; D-erythroascorbate biosynthesis; dehydro-D-arabinono-1,4-lactone from D-arabinose: step 2/2.</text>
</comment>
<dbReference type="AlphaFoldDB" id="A0A5Q4BKE6"/>
<proteinExistence type="inferred from homology"/>
<dbReference type="NCBIfam" id="TIGR01678">
    <property type="entry name" value="FAD_lactone_ox"/>
    <property type="match status" value="1"/>
</dbReference>
<keyword evidence="9" id="KW-0496">Mitochondrion</keyword>
<keyword evidence="6 9" id="KW-0274">FAD</keyword>
<protein>
    <recommendedName>
        <fullName evidence="4 9">D-arabinono-1,4-lactone oxidase</fullName>
        <shortName evidence="9">ALO</shortName>
        <ecNumber evidence="4 9">1.1.3.37</ecNumber>
    </recommendedName>
    <alternativeName>
        <fullName evidence="8 9">L-galactono-gamma-lactone oxidase</fullName>
    </alternativeName>
</protein>
<dbReference type="PROSITE" id="PS51387">
    <property type="entry name" value="FAD_PCMH"/>
    <property type="match status" value="1"/>
</dbReference>
<comment type="cofactor">
    <cofactor evidence="1 9">
        <name>FAD</name>
        <dbReference type="ChEBI" id="CHEBI:57692"/>
    </cofactor>
</comment>
<dbReference type="PANTHER" id="PTHR43762">
    <property type="entry name" value="L-GULONOLACTONE OXIDASE"/>
    <property type="match status" value="1"/>
</dbReference>
<evidence type="ECO:0000313" key="13">
    <source>
        <dbReference type="Proteomes" id="UP000326340"/>
    </source>
</evidence>
<evidence type="ECO:0000256" key="5">
    <source>
        <dbReference type="ARBA" id="ARBA00022630"/>
    </source>
</evidence>
<feature type="region of interest" description="Disordered" evidence="10">
    <location>
        <begin position="383"/>
        <end position="402"/>
    </location>
</feature>
<evidence type="ECO:0000256" key="4">
    <source>
        <dbReference type="ARBA" id="ARBA00013136"/>
    </source>
</evidence>
<dbReference type="PANTHER" id="PTHR43762:SF1">
    <property type="entry name" value="D-ARABINONO-1,4-LACTONE OXIDASE"/>
    <property type="match status" value="1"/>
</dbReference>
<dbReference type="InterPro" id="IPR016169">
    <property type="entry name" value="FAD-bd_PCMH_sub2"/>
</dbReference>
<dbReference type="Proteomes" id="UP000326340">
    <property type="component" value="Unassembled WGS sequence"/>
</dbReference>
<dbReference type="Pfam" id="PF04030">
    <property type="entry name" value="ALO"/>
    <property type="match status" value="1"/>
</dbReference>
<dbReference type="Gene3D" id="3.30.465.10">
    <property type="match status" value="1"/>
</dbReference>
<dbReference type="GO" id="GO:0031966">
    <property type="term" value="C:mitochondrial membrane"/>
    <property type="evidence" value="ECO:0007669"/>
    <property type="project" value="UniProtKB-SubCell"/>
</dbReference>
<evidence type="ECO:0000259" key="11">
    <source>
        <dbReference type="PROSITE" id="PS51387"/>
    </source>
</evidence>
<dbReference type="Gene3D" id="3.30.43.10">
    <property type="entry name" value="Uridine Diphospho-n-acetylenolpyruvylglucosamine Reductase, domain 2"/>
    <property type="match status" value="1"/>
</dbReference>
<dbReference type="InterPro" id="IPR010031">
    <property type="entry name" value="FAD_lactone_oxidase-like"/>
</dbReference>
<name>A0A5Q4BKE6_9PEZI</name>
<dbReference type="UniPathway" id="UPA00771">
    <property type="reaction ID" value="UER00766"/>
</dbReference>
<dbReference type="InterPro" id="IPR030654">
    <property type="entry name" value="Sugar_lactone_oxidase"/>
</dbReference>
<evidence type="ECO:0000256" key="3">
    <source>
        <dbReference type="ARBA" id="ARBA00005466"/>
    </source>
</evidence>
<evidence type="ECO:0000256" key="6">
    <source>
        <dbReference type="ARBA" id="ARBA00022827"/>
    </source>
</evidence>